<name>A0A7U2MGE4_ASPFN</name>
<dbReference type="VEuPathDB" id="FungiDB:F9C07_1858"/>
<accession>A0A7U2MGE4</accession>
<evidence type="ECO:0000313" key="2">
    <source>
        <dbReference type="EMBL" id="QRD83211.1"/>
    </source>
</evidence>
<reference evidence="3" key="1">
    <citation type="journal article" date="2021" name="G3 (Bethesda)">
        <title>Chromosome assembled and annotated genome sequence of Aspergillus flavus NRRL 3357.</title>
        <authorList>
            <person name="Skerker J.M."/>
            <person name="Pianalto K.M."/>
            <person name="Mondo S.J."/>
            <person name="Yang K."/>
            <person name="Arkin A.P."/>
            <person name="Keller N.P."/>
            <person name="Grigoriev I.V."/>
            <person name="Louise Glass N.L."/>
        </authorList>
    </citation>
    <scope>NUCLEOTIDE SEQUENCE [LARGE SCALE GENOMIC DNA]</scope>
    <source>
        <strain evidence="3">ATCC 200026 / FGSC A1120 / IAM 13836 / NRRL 3357 / JCM 12722 / SRRC 167</strain>
    </source>
</reference>
<protein>
    <submittedName>
        <fullName evidence="2">Uncharacterized protein</fullName>
    </submittedName>
</protein>
<dbReference type="AlphaFoldDB" id="A0A7U2MGE4"/>
<evidence type="ECO:0000313" key="3">
    <source>
        <dbReference type="Proteomes" id="UP000596276"/>
    </source>
</evidence>
<proteinExistence type="predicted"/>
<keyword evidence="3" id="KW-1185">Reference proteome</keyword>
<evidence type="ECO:0000256" key="1">
    <source>
        <dbReference type="SAM" id="MobiDB-lite"/>
    </source>
</evidence>
<gene>
    <name evidence="2" type="ORF">F9C07_1858</name>
</gene>
<organism evidence="2 3">
    <name type="scientific">Aspergillus flavus (strain ATCC 200026 / FGSC A1120 / IAM 13836 / NRRL 3357 / JCM 12722 / SRRC 167)</name>
    <dbReference type="NCBI Taxonomy" id="332952"/>
    <lineage>
        <taxon>Eukaryota</taxon>
        <taxon>Fungi</taxon>
        <taxon>Dikarya</taxon>
        <taxon>Ascomycota</taxon>
        <taxon>Pezizomycotina</taxon>
        <taxon>Eurotiomycetes</taxon>
        <taxon>Eurotiomycetidae</taxon>
        <taxon>Eurotiales</taxon>
        <taxon>Aspergillaceae</taxon>
        <taxon>Aspergillus</taxon>
        <taxon>Aspergillus subgen. Circumdati</taxon>
    </lineage>
</organism>
<feature type="region of interest" description="Disordered" evidence="1">
    <location>
        <begin position="21"/>
        <end position="52"/>
    </location>
</feature>
<dbReference type="Proteomes" id="UP000596276">
    <property type="component" value="Chromosome 2"/>
</dbReference>
<sequence>MVQWLHKDVRRGLGSCASDAKASKNIEHPGPCNGRSTAPSLKYVADEERRLQ</sequence>
<dbReference type="EMBL" id="CP044622">
    <property type="protein sequence ID" value="QRD83211.1"/>
    <property type="molecule type" value="Genomic_DNA"/>
</dbReference>